<accession>A0ABS9K8F9</accession>
<comment type="similarity">
    <text evidence="11">Belongs to the glycosyltransferase 51 family.</text>
</comment>
<keyword evidence="2" id="KW-0997">Cell inner membrane</keyword>
<evidence type="ECO:0000256" key="1">
    <source>
        <dbReference type="ARBA" id="ARBA00022475"/>
    </source>
</evidence>
<evidence type="ECO:0000256" key="5">
    <source>
        <dbReference type="ARBA" id="ARBA00022692"/>
    </source>
</evidence>
<keyword evidence="9 11" id="KW-0472">Membrane</keyword>
<evidence type="ECO:0000256" key="8">
    <source>
        <dbReference type="ARBA" id="ARBA00022989"/>
    </source>
</evidence>
<dbReference type="HAMAP" id="MF_00766">
    <property type="entry name" value="PGT_MtgA"/>
    <property type="match status" value="1"/>
</dbReference>
<keyword evidence="4 11" id="KW-0808">Transferase</keyword>
<dbReference type="SUPFAM" id="SSF53955">
    <property type="entry name" value="Lysozyme-like"/>
    <property type="match status" value="1"/>
</dbReference>
<reference evidence="13" key="2">
    <citation type="submission" date="2024-05" db="EMBL/GenBank/DDBJ databases">
        <title>Rhodohalobacter halophilus gen. nov., sp. nov., a moderately halophilic member of the family Balneolaceae.</title>
        <authorList>
            <person name="Xia J."/>
        </authorList>
    </citation>
    <scope>NUCLEOTIDE SEQUENCE</scope>
    <source>
        <strain evidence="13">WB101</strain>
    </source>
</reference>
<evidence type="ECO:0000259" key="12">
    <source>
        <dbReference type="Pfam" id="PF00912"/>
    </source>
</evidence>
<evidence type="ECO:0000313" key="14">
    <source>
        <dbReference type="Proteomes" id="UP001165366"/>
    </source>
</evidence>
<dbReference type="InterPro" id="IPR036950">
    <property type="entry name" value="PBP_transglycosylase"/>
</dbReference>
<evidence type="ECO:0000256" key="6">
    <source>
        <dbReference type="ARBA" id="ARBA00022960"/>
    </source>
</evidence>
<comment type="catalytic activity">
    <reaction evidence="11">
        <text>[GlcNAc-(1-&gt;4)-Mur2Ac(oyl-L-Ala-gamma-D-Glu-L-Lys-D-Ala-D-Ala)](n)-di-trans,octa-cis-undecaprenyl diphosphate + beta-D-GlcNAc-(1-&gt;4)-Mur2Ac(oyl-L-Ala-gamma-D-Glu-L-Lys-D-Ala-D-Ala)-di-trans,octa-cis-undecaprenyl diphosphate = [GlcNAc-(1-&gt;4)-Mur2Ac(oyl-L-Ala-gamma-D-Glu-L-Lys-D-Ala-D-Ala)](n+1)-di-trans,octa-cis-undecaprenyl diphosphate + di-trans,octa-cis-undecaprenyl diphosphate + H(+)</text>
        <dbReference type="Rhea" id="RHEA:23708"/>
        <dbReference type="Rhea" id="RHEA-COMP:9602"/>
        <dbReference type="Rhea" id="RHEA-COMP:9603"/>
        <dbReference type="ChEBI" id="CHEBI:15378"/>
        <dbReference type="ChEBI" id="CHEBI:58405"/>
        <dbReference type="ChEBI" id="CHEBI:60033"/>
        <dbReference type="ChEBI" id="CHEBI:78435"/>
        <dbReference type="EC" id="2.4.99.28"/>
    </reaction>
</comment>
<dbReference type="EC" id="2.4.99.28" evidence="11"/>
<dbReference type="InterPro" id="IPR001264">
    <property type="entry name" value="Glyco_trans_51"/>
</dbReference>
<dbReference type="PANTHER" id="PTHR30400:SF0">
    <property type="entry name" value="BIOSYNTHETIC PEPTIDOGLYCAN TRANSGLYCOSYLASE"/>
    <property type="match status" value="1"/>
</dbReference>
<evidence type="ECO:0000256" key="3">
    <source>
        <dbReference type="ARBA" id="ARBA00022676"/>
    </source>
</evidence>
<evidence type="ECO:0000256" key="7">
    <source>
        <dbReference type="ARBA" id="ARBA00022984"/>
    </source>
</evidence>
<comment type="subcellular location">
    <subcellularLocation>
        <location evidence="11">Cell membrane</location>
        <topology evidence="11">Single-pass membrane protein</topology>
    </subcellularLocation>
</comment>
<feature type="transmembrane region" description="Helical" evidence="11">
    <location>
        <begin position="9"/>
        <end position="30"/>
    </location>
</feature>
<comment type="pathway">
    <text evidence="11">Cell wall biogenesis; peptidoglycan biosynthesis.</text>
</comment>
<protein>
    <recommendedName>
        <fullName evidence="11">Biosynthetic peptidoglycan transglycosylase</fullName>
        <ecNumber evidence="11">2.4.99.28</ecNumber>
    </recommendedName>
    <alternativeName>
        <fullName evidence="11">Glycan polymerase</fullName>
    </alternativeName>
    <alternativeName>
        <fullName evidence="11">Peptidoglycan glycosyltransferase MtgA</fullName>
        <shortName evidence="11">PGT</shortName>
    </alternativeName>
</protein>
<evidence type="ECO:0000256" key="11">
    <source>
        <dbReference type="HAMAP-Rule" id="MF_00766"/>
    </source>
</evidence>
<dbReference type="EMBL" id="JAKLWS010000001">
    <property type="protein sequence ID" value="MCG2587145.1"/>
    <property type="molecule type" value="Genomic_DNA"/>
</dbReference>
<proteinExistence type="inferred from homology"/>
<organism evidence="13 14">
    <name type="scientific">Rhodohalobacter sulfatireducens</name>
    <dbReference type="NCBI Taxonomy" id="2911366"/>
    <lineage>
        <taxon>Bacteria</taxon>
        <taxon>Pseudomonadati</taxon>
        <taxon>Balneolota</taxon>
        <taxon>Balneolia</taxon>
        <taxon>Balneolales</taxon>
        <taxon>Balneolaceae</taxon>
        <taxon>Rhodohalobacter</taxon>
    </lineage>
</organism>
<keyword evidence="8 11" id="KW-1133">Transmembrane helix</keyword>
<dbReference type="InterPro" id="IPR023346">
    <property type="entry name" value="Lysozyme-like_dom_sf"/>
</dbReference>
<dbReference type="NCBIfam" id="TIGR02070">
    <property type="entry name" value="mono_pep_trsgly"/>
    <property type="match status" value="1"/>
</dbReference>
<dbReference type="InterPro" id="IPR011812">
    <property type="entry name" value="Pep_trsgly"/>
</dbReference>
<evidence type="ECO:0000313" key="13">
    <source>
        <dbReference type="EMBL" id="MCG2587145.1"/>
    </source>
</evidence>
<evidence type="ECO:0000256" key="4">
    <source>
        <dbReference type="ARBA" id="ARBA00022679"/>
    </source>
</evidence>
<dbReference type="RefSeq" id="WP_237851991.1">
    <property type="nucleotide sequence ID" value="NZ_JAKLWS010000001.1"/>
</dbReference>
<dbReference type="GO" id="GO:0016757">
    <property type="term" value="F:glycosyltransferase activity"/>
    <property type="evidence" value="ECO:0007669"/>
    <property type="project" value="UniProtKB-KW"/>
</dbReference>
<dbReference type="Pfam" id="PF00912">
    <property type="entry name" value="Transgly"/>
    <property type="match status" value="1"/>
</dbReference>
<dbReference type="PANTHER" id="PTHR30400">
    <property type="entry name" value="MONOFUNCTIONAL BIOSYNTHETIC PEPTIDOGLYCAN TRANSGLYCOSYLASE"/>
    <property type="match status" value="1"/>
</dbReference>
<dbReference type="Gene3D" id="1.10.3810.10">
    <property type="entry name" value="Biosynthetic peptidoglycan transglycosylase-like"/>
    <property type="match status" value="1"/>
</dbReference>
<keyword evidence="14" id="KW-1185">Reference proteome</keyword>
<keyword evidence="7 11" id="KW-0573">Peptidoglycan synthesis</keyword>
<dbReference type="Proteomes" id="UP001165366">
    <property type="component" value="Unassembled WGS sequence"/>
</dbReference>
<name>A0ABS9K8F9_9BACT</name>
<keyword evidence="5 11" id="KW-0812">Transmembrane</keyword>
<keyword evidence="3 11" id="KW-0328">Glycosyltransferase</keyword>
<evidence type="ECO:0000256" key="2">
    <source>
        <dbReference type="ARBA" id="ARBA00022519"/>
    </source>
</evidence>
<keyword evidence="10 11" id="KW-0961">Cell wall biogenesis/degradation</keyword>
<evidence type="ECO:0000256" key="9">
    <source>
        <dbReference type="ARBA" id="ARBA00023136"/>
    </source>
</evidence>
<feature type="domain" description="Glycosyl transferase family 51" evidence="12">
    <location>
        <begin position="52"/>
        <end position="217"/>
    </location>
</feature>
<comment type="function">
    <text evidence="11">Peptidoglycan polymerase that catalyzes glycan chain elongation from lipid-linked precursors.</text>
</comment>
<gene>
    <name evidence="11 13" type="primary">mtgA</name>
    <name evidence="13" type="ORF">L6773_01110</name>
</gene>
<reference evidence="13" key="1">
    <citation type="submission" date="2022-01" db="EMBL/GenBank/DDBJ databases">
        <authorList>
            <person name="Wang Y."/>
        </authorList>
    </citation>
    <scope>NUCLEOTIDE SEQUENCE</scope>
    <source>
        <strain evidence="13">WB101</strain>
    </source>
</reference>
<keyword evidence="1 11" id="KW-1003">Cell membrane</keyword>
<comment type="caution">
    <text evidence="13">The sequence shown here is derived from an EMBL/GenBank/DDBJ whole genome shotgun (WGS) entry which is preliminary data.</text>
</comment>
<sequence length="274" mass="31428">MLYDFIKNILIAVLVMVFMVILTILALRWVNPPFTAFTLQADWQQLDRERYDLRISWVPYDEIPEHMIWSVVASEDQLFFQHHGFDLESIQEAWEEHREGERTRGASTITQQVAKNLFLSPVQSFIRKGVEAALTLCIELLWPKDRIIEVYLNIAEFGPGVFGIGEASSAYFNRPASQITPEMAARLAAVLPSPNRMRVNPPSPYTQERSLWILRQMNQLTGKTFHRFEDSITDNATENLPDTIGYATEPDTLFQSLPDTMNSVIDSTGIFELK</sequence>
<keyword evidence="6 11" id="KW-0133">Cell shape</keyword>
<evidence type="ECO:0000256" key="10">
    <source>
        <dbReference type="ARBA" id="ARBA00023316"/>
    </source>
</evidence>